<keyword evidence="3 5" id="KW-0413">Isomerase</keyword>
<dbReference type="InterPro" id="IPR008183">
    <property type="entry name" value="Aldose_1/G6P_1-epimerase"/>
</dbReference>
<evidence type="ECO:0000256" key="2">
    <source>
        <dbReference type="ARBA" id="ARBA00006206"/>
    </source>
</evidence>
<feature type="active site" description="Proton acceptor" evidence="6">
    <location>
        <position position="300"/>
    </location>
</feature>
<evidence type="ECO:0000256" key="1">
    <source>
        <dbReference type="ARBA" id="ARBA00005028"/>
    </source>
</evidence>
<dbReference type="AlphaFoldDB" id="A0A1U9YWX5"/>
<dbReference type="GO" id="GO:0033499">
    <property type="term" value="P:galactose catabolic process via UDP-galactose, Leloir pathway"/>
    <property type="evidence" value="ECO:0007669"/>
    <property type="project" value="TreeGrafter"/>
</dbReference>
<sequence length="348" mass="37700">MDKENRMPAEQQLTISRGGLTIEVSEYGARLTRCLVPGSDGSIADVAPGMDSAEDYAARGGTMGAVLGRYGNIISDAKVEIGGKTYALSANRPPHSMHGGAGNFGTRFWSGDKIDAGTIRLSLESPDGDQGWPGRVRAAVEYKLSENRELTIEMTAHSDRDTYLNMLFHGYWNLRGHGSGSVRCHRLKIAADHYLPKRADGAPDGRMMSVTDTPFNFTQAREIGEGIDRLGRGYAHNLCLDRKAPEALGEVVRLADPSSGRALALSTDQPGVQLFTANLWSGLKGKGGAIYNAHDAVALETQLYPNTPNTPSFKPQLIRAGETYIHRMVIAFHALDPANIDDFLNAPF</sequence>
<keyword evidence="9" id="KW-1185">Reference proteome</keyword>
<dbReference type="InterPro" id="IPR014718">
    <property type="entry name" value="GH-type_carb-bd"/>
</dbReference>
<dbReference type="eggNOG" id="COG2017">
    <property type="taxonomic scope" value="Bacteria"/>
</dbReference>
<dbReference type="Gene3D" id="2.70.98.10">
    <property type="match status" value="1"/>
</dbReference>
<dbReference type="PANTHER" id="PTHR10091">
    <property type="entry name" value="ALDOSE-1-EPIMERASE"/>
    <property type="match status" value="1"/>
</dbReference>
<dbReference type="KEGG" id="mmed:Mame_00556"/>
<dbReference type="InterPro" id="IPR015443">
    <property type="entry name" value="Aldose_1-epimerase"/>
</dbReference>
<proteinExistence type="inferred from homology"/>
<protein>
    <recommendedName>
        <fullName evidence="5">Aldose 1-epimerase</fullName>
        <ecNumber evidence="5">5.1.3.3</ecNumber>
    </recommendedName>
</protein>
<evidence type="ECO:0000256" key="3">
    <source>
        <dbReference type="ARBA" id="ARBA00023235"/>
    </source>
</evidence>
<dbReference type="InterPro" id="IPR011013">
    <property type="entry name" value="Gal_mutarotase_sf_dom"/>
</dbReference>
<dbReference type="GO" id="GO:0004034">
    <property type="term" value="F:aldose 1-epimerase activity"/>
    <property type="evidence" value="ECO:0007669"/>
    <property type="project" value="UniProtKB-EC"/>
</dbReference>
<organism evidence="8 9">
    <name type="scientific">Martelella mediterranea DSM 17316</name>
    <dbReference type="NCBI Taxonomy" id="1122214"/>
    <lineage>
        <taxon>Bacteria</taxon>
        <taxon>Pseudomonadati</taxon>
        <taxon>Pseudomonadota</taxon>
        <taxon>Alphaproteobacteria</taxon>
        <taxon>Hyphomicrobiales</taxon>
        <taxon>Aurantimonadaceae</taxon>
        <taxon>Martelella</taxon>
    </lineage>
</organism>
<evidence type="ECO:0000313" key="8">
    <source>
        <dbReference type="EMBL" id="AQZ49939.1"/>
    </source>
</evidence>
<dbReference type="UniPathway" id="UPA00242"/>
<dbReference type="CDD" id="cd09019">
    <property type="entry name" value="galactose_mutarotase_like"/>
    <property type="match status" value="1"/>
</dbReference>
<dbReference type="SUPFAM" id="SSF74650">
    <property type="entry name" value="Galactose mutarotase-like"/>
    <property type="match status" value="1"/>
</dbReference>
<dbReference type="GO" id="GO:0006006">
    <property type="term" value="P:glucose metabolic process"/>
    <property type="evidence" value="ECO:0007669"/>
    <property type="project" value="TreeGrafter"/>
</dbReference>
<feature type="binding site" evidence="7">
    <location>
        <begin position="169"/>
        <end position="171"/>
    </location>
    <ligand>
        <name>beta-D-galactose</name>
        <dbReference type="ChEBI" id="CHEBI:27667"/>
    </ligand>
</feature>
<keyword evidence="4 5" id="KW-0119">Carbohydrate metabolism</keyword>
<dbReference type="Pfam" id="PF01263">
    <property type="entry name" value="Aldose_epim"/>
    <property type="match status" value="1"/>
</dbReference>
<dbReference type="GO" id="GO:0030246">
    <property type="term" value="F:carbohydrate binding"/>
    <property type="evidence" value="ECO:0007669"/>
    <property type="project" value="InterPro"/>
</dbReference>
<dbReference type="EC" id="5.1.3.3" evidence="5"/>
<evidence type="ECO:0000256" key="5">
    <source>
        <dbReference type="PIRNR" id="PIRNR005096"/>
    </source>
</evidence>
<dbReference type="EMBL" id="CP020330">
    <property type="protein sequence ID" value="AQZ49939.1"/>
    <property type="molecule type" value="Genomic_DNA"/>
</dbReference>
<evidence type="ECO:0000256" key="7">
    <source>
        <dbReference type="PIRSR" id="PIRSR005096-3"/>
    </source>
</evidence>
<feature type="active site" description="Proton donor" evidence="6">
    <location>
        <position position="169"/>
    </location>
</feature>
<dbReference type="Proteomes" id="UP000191135">
    <property type="component" value="Chromosome"/>
</dbReference>
<gene>
    <name evidence="8" type="primary">mro_1</name>
    <name evidence="8" type="ORF">Mame_00556</name>
</gene>
<evidence type="ECO:0000256" key="6">
    <source>
        <dbReference type="PIRSR" id="PIRSR005096-1"/>
    </source>
</evidence>
<dbReference type="InterPro" id="IPR047215">
    <property type="entry name" value="Galactose_mutarotase-like"/>
</dbReference>
<comment type="catalytic activity">
    <reaction evidence="5">
        <text>alpha-D-glucose = beta-D-glucose</text>
        <dbReference type="Rhea" id="RHEA:10264"/>
        <dbReference type="ChEBI" id="CHEBI:15903"/>
        <dbReference type="ChEBI" id="CHEBI:17925"/>
        <dbReference type="EC" id="5.1.3.3"/>
    </reaction>
</comment>
<reference evidence="8 9" key="1">
    <citation type="submission" date="2017-03" db="EMBL/GenBank/DDBJ databases">
        <title>Foreign affairs: Plasmid Transfer between Roseobacters and Rhizobia.</title>
        <authorList>
            <person name="Bartling P."/>
            <person name="Bunk B."/>
            <person name="Overmann J."/>
            <person name="Brinkmann H."/>
            <person name="Petersen J."/>
        </authorList>
    </citation>
    <scope>NUCLEOTIDE SEQUENCE [LARGE SCALE GENOMIC DNA]</scope>
    <source>
        <strain evidence="8 9">MACL11</strain>
    </source>
</reference>
<comment type="pathway">
    <text evidence="1 5">Carbohydrate metabolism; hexose metabolism.</text>
</comment>
<dbReference type="PIRSF" id="PIRSF005096">
    <property type="entry name" value="GALM"/>
    <property type="match status" value="1"/>
</dbReference>
<evidence type="ECO:0000313" key="9">
    <source>
        <dbReference type="Proteomes" id="UP000191135"/>
    </source>
</evidence>
<name>A0A1U9YWX5_9HYPH</name>
<dbReference type="STRING" id="1122214.Mame_00556"/>
<comment type="similarity">
    <text evidence="2 5">Belongs to the aldose epimerase family.</text>
</comment>
<evidence type="ECO:0000256" key="4">
    <source>
        <dbReference type="ARBA" id="ARBA00023277"/>
    </source>
</evidence>
<accession>A0A1U9YWX5</accession>
<dbReference type="PANTHER" id="PTHR10091:SF0">
    <property type="entry name" value="GALACTOSE MUTAROTASE"/>
    <property type="match status" value="1"/>
</dbReference>